<evidence type="ECO:0000313" key="2">
    <source>
        <dbReference type="EMBL" id="AKG38181.1"/>
    </source>
</evidence>
<evidence type="ECO:0000313" key="3">
    <source>
        <dbReference type="Proteomes" id="UP000067434"/>
    </source>
</evidence>
<dbReference type="EMBL" id="CP009961">
    <property type="protein sequence ID" value="AKG38181.1"/>
    <property type="molecule type" value="Genomic_DNA"/>
</dbReference>
<reference evidence="2 3" key="1">
    <citation type="journal article" date="2015" name="Stand. Genomic Sci.">
        <title>Complete genome sequence of and proposal of Thermofilum uzonense sp. nov. a novel hyperthermophilic crenarchaeon and emended description of the genus Thermofilum.</title>
        <authorList>
            <person name="Toshchakov S.V."/>
            <person name="Korzhenkov A.A."/>
            <person name="Samarov N.I."/>
            <person name="Mazunin I.O."/>
            <person name="Mozhey O.I."/>
            <person name="Shmyr I.S."/>
            <person name="Derbikova K.S."/>
            <person name="Taranov E.A."/>
            <person name="Dominova I.N."/>
            <person name="Bonch-Osmolovskaya E.A."/>
            <person name="Patrushev M.V."/>
            <person name="Podosokorskaya O.A."/>
            <person name="Kublanov I.V."/>
        </authorList>
    </citation>
    <scope>NUCLEOTIDE SEQUENCE [LARGE SCALE GENOMIC DNA]</scope>
    <source>
        <strain evidence="2 3">1807-2</strain>
    </source>
</reference>
<keyword evidence="1" id="KW-1133">Transmembrane helix</keyword>
<dbReference type="Proteomes" id="UP000067434">
    <property type="component" value="Chromosome"/>
</dbReference>
<keyword evidence="1" id="KW-0812">Transmembrane</keyword>
<evidence type="ECO:0000256" key="1">
    <source>
        <dbReference type="SAM" id="Phobius"/>
    </source>
</evidence>
<dbReference type="HOGENOM" id="CLU_2091422_0_0_2"/>
<sequence>MEVLEIIILIGVTVSVAIALALFVSNITSPYMQTELIDISYVILGNQTISIQVKNKGPKPVSIVAVKADGKYYPQNIVVTPGEAATLRVQVDPIGVLHEIRIVLASGTEYPLLVKL</sequence>
<dbReference type="PATRIC" id="fig|1550241.5.peg.247"/>
<dbReference type="GeneID" id="25400807"/>
<accession>A0A0F7CKS7</accession>
<protein>
    <submittedName>
        <fullName evidence="2">Uncharacterized protein</fullName>
    </submittedName>
</protein>
<name>A0A0F7CKS7_9CREN</name>
<gene>
    <name evidence="2" type="ORF">MA03_01210</name>
</gene>
<keyword evidence="1" id="KW-0472">Membrane</keyword>
<organism evidence="2 3">
    <name type="scientific">Infirmifilum uzonense</name>
    <dbReference type="NCBI Taxonomy" id="1550241"/>
    <lineage>
        <taxon>Archaea</taxon>
        <taxon>Thermoproteota</taxon>
        <taxon>Thermoprotei</taxon>
        <taxon>Thermofilales</taxon>
        <taxon>Thermofilaceae</taxon>
        <taxon>Infirmifilum</taxon>
    </lineage>
</organism>
<dbReference type="AlphaFoldDB" id="A0A0F7CKS7"/>
<dbReference type="STRING" id="1550241.MA03_01210"/>
<proteinExistence type="predicted"/>
<keyword evidence="3" id="KW-1185">Reference proteome</keyword>
<dbReference type="KEGG" id="thf:MA03_01210"/>
<feature type="transmembrane region" description="Helical" evidence="1">
    <location>
        <begin position="6"/>
        <end position="24"/>
    </location>
</feature>
<dbReference type="RefSeq" id="WP_052883526.1">
    <property type="nucleotide sequence ID" value="NZ_CP009961.1"/>
</dbReference>